<evidence type="ECO:0000256" key="5">
    <source>
        <dbReference type="SAM" id="MobiDB-lite"/>
    </source>
</evidence>
<evidence type="ECO:0000256" key="4">
    <source>
        <dbReference type="ARBA" id="ARBA00029452"/>
    </source>
</evidence>
<reference evidence="7" key="3">
    <citation type="submission" date="2025-09" db="UniProtKB">
        <authorList>
            <consortium name="Ensembl"/>
        </authorList>
    </citation>
    <scope>IDENTIFICATION</scope>
</reference>
<dbReference type="OrthoDB" id="8942190at2759"/>
<proteinExistence type="inferred from homology"/>
<dbReference type="InterPro" id="IPR033590">
    <property type="entry name" value="PPP1R35"/>
</dbReference>
<dbReference type="RefSeq" id="XP_007541739.1">
    <property type="nucleotide sequence ID" value="XM_007541677.1"/>
</dbReference>
<dbReference type="GO" id="GO:0005814">
    <property type="term" value="C:centriole"/>
    <property type="evidence" value="ECO:0007669"/>
    <property type="project" value="UniProtKB-SubCell"/>
</dbReference>
<comment type="subcellular location">
    <subcellularLocation>
        <location evidence="1">Cytoplasm</location>
        <location evidence="1">Cytoskeleton</location>
        <location evidence="1">Microtubule organizing center</location>
        <location evidence="1">Centrosome</location>
        <location evidence="1">Centriole</location>
    </subcellularLocation>
</comment>
<dbReference type="EMBL" id="AYCK01022378">
    <property type="status" value="NOT_ANNOTATED_CDS"/>
    <property type="molecule type" value="Genomic_DNA"/>
</dbReference>
<dbReference type="eggNOG" id="ENOG502S5MS">
    <property type="taxonomic scope" value="Eukaryota"/>
</dbReference>
<accession>A0A087X3R1</accession>
<keyword evidence="8" id="KW-1185">Reference proteome</keyword>
<name>A0A087X3R1_POEFO</name>
<protein>
    <submittedName>
        <fullName evidence="7">Uncharacterized LOC103130315</fullName>
    </submittedName>
</protein>
<dbReference type="GO" id="GO:1903724">
    <property type="term" value="P:positive regulation of centriole elongation"/>
    <property type="evidence" value="ECO:0007669"/>
    <property type="project" value="TreeGrafter"/>
</dbReference>
<evidence type="ECO:0000256" key="1">
    <source>
        <dbReference type="ARBA" id="ARBA00004114"/>
    </source>
</evidence>
<dbReference type="OMA" id="MMGCEEP"/>
<keyword evidence="2" id="KW-0963">Cytoplasm</keyword>
<evidence type="ECO:0000256" key="2">
    <source>
        <dbReference type="ARBA" id="ARBA00022490"/>
    </source>
</evidence>
<feature type="region of interest" description="Disordered" evidence="5">
    <location>
        <begin position="36"/>
        <end position="80"/>
    </location>
</feature>
<dbReference type="GeneID" id="103130315"/>
<dbReference type="STRING" id="48698.ENSPFOP00000000414"/>
<dbReference type="PANTHER" id="PTHR28625">
    <property type="entry name" value="PROTEIN PHOSPHATASE 1 REGULATORY SUBUNIT 35"/>
    <property type="match status" value="1"/>
</dbReference>
<dbReference type="AlphaFoldDB" id="A0A087X3R1"/>
<evidence type="ECO:0000256" key="3">
    <source>
        <dbReference type="ARBA" id="ARBA00023212"/>
    </source>
</evidence>
<dbReference type="Ensembl" id="ENSPFOT00000000415.1">
    <property type="protein sequence ID" value="ENSPFOP00000000414.1"/>
    <property type="gene ID" value="ENSPFOG00000000471.1"/>
</dbReference>
<dbReference type="GO" id="GO:0019902">
    <property type="term" value="F:phosphatase binding"/>
    <property type="evidence" value="ECO:0007669"/>
    <property type="project" value="InterPro"/>
</dbReference>
<evidence type="ECO:0000313" key="7">
    <source>
        <dbReference type="Ensembl" id="ENSPFOP00000000414.1"/>
    </source>
</evidence>
<feature type="compositionally biased region" description="Polar residues" evidence="5">
    <location>
        <begin position="36"/>
        <end position="65"/>
    </location>
</feature>
<organism evidence="7 8">
    <name type="scientific">Poecilia formosa</name>
    <name type="common">Amazon molly</name>
    <name type="synonym">Limia formosa</name>
    <dbReference type="NCBI Taxonomy" id="48698"/>
    <lineage>
        <taxon>Eukaryota</taxon>
        <taxon>Metazoa</taxon>
        <taxon>Chordata</taxon>
        <taxon>Craniata</taxon>
        <taxon>Vertebrata</taxon>
        <taxon>Euteleostomi</taxon>
        <taxon>Actinopterygii</taxon>
        <taxon>Neopterygii</taxon>
        <taxon>Teleostei</taxon>
        <taxon>Neoteleostei</taxon>
        <taxon>Acanthomorphata</taxon>
        <taxon>Ovalentaria</taxon>
        <taxon>Atherinomorphae</taxon>
        <taxon>Cyprinodontiformes</taxon>
        <taxon>Poeciliidae</taxon>
        <taxon>Poeciliinae</taxon>
        <taxon>Poecilia</taxon>
    </lineage>
</organism>
<dbReference type="RefSeq" id="XP_007541740.1">
    <property type="nucleotide sequence ID" value="XM_007541678.2"/>
</dbReference>
<sequence length="284" mass="32121">MSFSIFDSPSPSPNTIPAPFPSHSCVTHCPELDLSVSLSPAPNTDHMQQKPCQLKQSQHSDQPQQRPHPRGQTERKRNTKVCFEEPEAVRLTPERCIVSHQHHVRGQRGSLKHQHVGRFSMEPPAAGLVWDPGCLDNAKLNSTLALKVELLSLQEMEFNSKKALQQTLLKSRRTKTLIDARAIEVVNVSPSQHLFNSLVSVSVQEDELLSQVLQAKLILAPLPSHYYKSAESPSLNFFITSELFRKKPEQQEEEPAKCKPFPMASPAYSTFDLYRRQRCWEAIP</sequence>
<comment type="similarity">
    <text evidence="4">Belongs to the PPP1R35 family.</text>
</comment>
<dbReference type="Proteomes" id="UP000028760">
    <property type="component" value="Unassembled WGS sequence"/>
</dbReference>
<dbReference type="PANTHER" id="PTHR28625:SF1">
    <property type="entry name" value="PROTEIN PHOSPHATASE 1 REGULATORY SUBUNIT 35"/>
    <property type="match status" value="1"/>
</dbReference>
<dbReference type="GeneTree" id="ENSGT00940000167671"/>
<evidence type="ECO:0000259" key="6">
    <source>
        <dbReference type="Pfam" id="PF15503"/>
    </source>
</evidence>
<dbReference type="KEGG" id="pfor:103130315"/>
<dbReference type="GO" id="GO:0045724">
    <property type="term" value="P:positive regulation of cilium assembly"/>
    <property type="evidence" value="ECO:0007669"/>
    <property type="project" value="TreeGrafter"/>
</dbReference>
<feature type="domain" description="Protein phosphatase 1 regulatory subunit 35 C-terminal" evidence="6">
    <location>
        <begin position="139"/>
        <end position="277"/>
    </location>
</feature>
<dbReference type="EMBL" id="AYCK01022379">
    <property type="status" value="NOT_ANNOTATED_CDS"/>
    <property type="molecule type" value="Genomic_DNA"/>
</dbReference>
<reference evidence="8" key="1">
    <citation type="submission" date="2013-10" db="EMBL/GenBank/DDBJ databases">
        <authorList>
            <person name="Schartl M."/>
            <person name="Warren W."/>
        </authorList>
    </citation>
    <scope>NUCLEOTIDE SEQUENCE [LARGE SCALE GENOMIC DNA]</scope>
    <source>
        <strain evidence="8">female</strain>
    </source>
</reference>
<evidence type="ECO:0000313" key="8">
    <source>
        <dbReference type="Proteomes" id="UP000028760"/>
    </source>
</evidence>
<dbReference type="InterPro" id="IPR029135">
    <property type="entry name" value="PPP1R35_C"/>
</dbReference>
<dbReference type="Pfam" id="PF15503">
    <property type="entry name" value="PPP1R35_C"/>
    <property type="match status" value="1"/>
</dbReference>
<keyword evidence="3" id="KW-0206">Cytoskeleton</keyword>
<reference evidence="7" key="2">
    <citation type="submission" date="2025-08" db="UniProtKB">
        <authorList>
            <consortium name="Ensembl"/>
        </authorList>
    </citation>
    <scope>IDENTIFICATION</scope>
</reference>